<proteinExistence type="predicted"/>
<organism evidence="1">
    <name type="scientific">viral metagenome</name>
    <dbReference type="NCBI Taxonomy" id="1070528"/>
    <lineage>
        <taxon>unclassified sequences</taxon>
        <taxon>metagenomes</taxon>
        <taxon>organismal metagenomes</taxon>
    </lineage>
</organism>
<name>A0A6M3XZV2_9ZZZZ</name>
<dbReference type="EMBL" id="MT144992">
    <property type="protein sequence ID" value="QJI02324.1"/>
    <property type="molecule type" value="Genomic_DNA"/>
</dbReference>
<accession>A0A6M3XZV2</accession>
<reference evidence="1" key="1">
    <citation type="submission" date="2020-03" db="EMBL/GenBank/DDBJ databases">
        <title>The deep terrestrial virosphere.</title>
        <authorList>
            <person name="Holmfeldt K."/>
            <person name="Nilsson E."/>
            <person name="Simone D."/>
            <person name="Lopez-Fernandez M."/>
            <person name="Wu X."/>
            <person name="de Brujin I."/>
            <person name="Lundin D."/>
            <person name="Andersson A."/>
            <person name="Bertilsson S."/>
            <person name="Dopson M."/>
        </authorList>
    </citation>
    <scope>NUCLEOTIDE SEQUENCE</scope>
    <source>
        <strain evidence="1">TM448B03123</strain>
    </source>
</reference>
<gene>
    <name evidence="1" type="ORF">TM448B03123_0005</name>
</gene>
<dbReference type="AlphaFoldDB" id="A0A6M3XZV2"/>
<protein>
    <submittedName>
        <fullName evidence="1">Uncharacterized protein</fullName>
    </submittedName>
</protein>
<sequence length="98" mass="10972">MSYEPTASHLTEAAMCLWEEVVSNRGNGPYAGPLERHGTVAVRHAVMALADPCCREWNALSEDEKEAHIPYDWGWCPYFLNSRTDWDGDLPTYKGVGA</sequence>
<evidence type="ECO:0000313" key="1">
    <source>
        <dbReference type="EMBL" id="QJI02324.1"/>
    </source>
</evidence>